<feature type="binding site" evidence="5">
    <location>
        <position position="129"/>
    </location>
    <ligand>
        <name>substrate</name>
    </ligand>
</feature>
<evidence type="ECO:0000313" key="9">
    <source>
        <dbReference type="Proteomes" id="UP000317078"/>
    </source>
</evidence>
<keyword evidence="4 6" id="KW-0460">Magnesium</keyword>
<dbReference type="Gene3D" id="3.20.20.60">
    <property type="entry name" value="Phosphoenolpyruvate-binding domains"/>
    <property type="match status" value="1"/>
</dbReference>
<organism evidence="8 9">
    <name type="scientific">Muricoccus nepalensis</name>
    <dbReference type="NCBI Taxonomy" id="1854500"/>
    <lineage>
        <taxon>Bacteria</taxon>
        <taxon>Pseudomonadati</taxon>
        <taxon>Pseudomonadota</taxon>
        <taxon>Alphaproteobacteria</taxon>
        <taxon>Acetobacterales</taxon>
        <taxon>Roseomonadaceae</taxon>
        <taxon>Muricoccus</taxon>
    </lineage>
</organism>
<dbReference type="AlphaFoldDB" id="A0A502G9T5"/>
<feature type="binding site" evidence="6">
    <location>
        <position position="129"/>
    </location>
    <ligand>
        <name>Mg(2+)</name>
        <dbReference type="ChEBI" id="CHEBI:18420"/>
    </ligand>
</feature>
<comment type="cofactor">
    <cofactor evidence="1">
        <name>Mg(2+)</name>
        <dbReference type="ChEBI" id="CHEBI:18420"/>
    </cofactor>
</comment>
<feature type="binding site" evidence="6">
    <location>
        <position position="156"/>
    </location>
    <ligand>
        <name>Mg(2+)</name>
        <dbReference type="ChEBI" id="CHEBI:18420"/>
    </ligand>
</feature>
<name>A0A502G9T5_9PROT</name>
<keyword evidence="3 6" id="KW-0479">Metal-binding</keyword>
<evidence type="ECO:0000256" key="4">
    <source>
        <dbReference type="ARBA" id="ARBA00022842"/>
    </source>
</evidence>
<gene>
    <name evidence="8" type="ORF">EAH89_10200</name>
</gene>
<dbReference type="RefSeq" id="WP_140882708.1">
    <property type="nucleotide sequence ID" value="NZ_RCZP01000007.1"/>
</dbReference>
<keyword evidence="8" id="KW-0456">Lyase</keyword>
<comment type="caution">
    <text evidence="8">The sequence shown here is derived from an EMBL/GenBank/DDBJ whole genome shotgun (WGS) entry which is preliminary data.</text>
</comment>
<dbReference type="PANTHER" id="PTHR32308:SF0">
    <property type="entry name" value="HPCH_HPAI ALDOLASE_CITRATE LYASE DOMAIN-CONTAINING PROTEIN"/>
    <property type="match status" value="1"/>
</dbReference>
<evidence type="ECO:0000256" key="5">
    <source>
        <dbReference type="PIRSR" id="PIRSR015582-1"/>
    </source>
</evidence>
<dbReference type="PANTHER" id="PTHR32308">
    <property type="entry name" value="LYASE BETA SUBUNIT, PUTATIVE (AFU_ORTHOLOGUE AFUA_4G13030)-RELATED"/>
    <property type="match status" value="1"/>
</dbReference>
<accession>A0A502G9T5</accession>
<dbReference type="InterPro" id="IPR005000">
    <property type="entry name" value="Aldolase/citrate-lyase_domain"/>
</dbReference>
<dbReference type="InterPro" id="IPR011206">
    <property type="entry name" value="Citrate_lyase_beta/mcl1/mcl2"/>
</dbReference>
<dbReference type="GO" id="GO:0000287">
    <property type="term" value="F:magnesium ion binding"/>
    <property type="evidence" value="ECO:0007669"/>
    <property type="project" value="TreeGrafter"/>
</dbReference>
<dbReference type="GO" id="GO:0016829">
    <property type="term" value="F:lyase activity"/>
    <property type="evidence" value="ECO:0007669"/>
    <property type="project" value="UniProtKB-KW"/>
</dbReference>
<protein>
    <submittedName>
        <fullName evidence="8">CoA ester lyase</fullName>
    </submittedName>
</protein>
<evidence type="ECO:0000256" key="2">
    <source>
        <dbReference type="ARBA" id="ARBA00005568"/>
    </source>
</evidence>
<dbReference type="Proteomes" id="UP000317078">
    <property type="component" value="Unassembled WGS sequence"/>
</dbReference>
<dbReference type="EMBL" id="RCZP01000007">
    <property type="protein sequence ID" value="TPG57786.1"/>
    <property type="molecule type" value="Genomic_DNA"/>
</dbReference>
<reference evidence="8 9" key="1">
    <citation type="journal article" date="2019" name="Environ. Microbiol.">
        <title>Species interactions and distinct microbial communities in high Arctic permafrost affected cryosols are associated with the CH4 and CO2 gas fluxes.</title>
        <authorList>
            <person name="Altshuler I."/>
            <person name="Hamel J."/>
            <person name="Turney S."/>
            <person name="Magnuson E."/>
            <person name="Levesque R."/>
            <person name="Greer C."/>
            <person name="Whyte L.G."/>
        </authorList>
    </citation>
    <scope>NUCLEOTIDE SEQUENCE [LARGE SCALE GENOMIC DNA]</scope>
    <source>
        <strain evidence="8 9">S9.3B</strain>
    </source>
</reference>
<keyword evidence="9" id="KW-1185">Reference proteome</keyword>
<feature type="domain" description="HpcH/HpaI aldolase/citrate lyase" evidence="7">
    <location>
        <begin position="11"/>
        <end position="222"/>
    </location>
</feature>
<evidence type="ECO:0000259" key="7">
    <source>
        <dbReference type="Pfam" id="PF03328"/>
    </source>
</evidence>
<evidence type="ECO:0000256" key="1">
    <source>
        <dbReference type="ARBA" id="ARBA00001946"/>
    </source>
</evidence>
<dbReference type="InterPro" id="IPR040442">
    <property type="entry name" value="Pyrv_kinase-like_dom_sf"/>
</dbReference>
<dbReference type="GO" id="GO:0006107">
    <property type="term" value="P:oxaloacetate metabolic process"/>
    <property type="evidence" value="ECO:0007669"/>
    <property type="project" value="TreeGrafter"/>
</dbReference>
<evidence type="ECO:0000256" key="3">
    <source>
        <dbReference type="ARBA" id="ARBA00022723"/>
    </source>
</evidence>
<comment type="similarity">
    <text evidence="2">Belongs to the HpcH/HpaI aldolase family.</text>
</comment>
<feature type="binding site" evidence="5">
    <location>
        <position position="71"/>
    </location>
    <ligand>
        <name>substrate</name>
    </ligand>
</feature>
<dbReference type="PIRSF" id="PIRSF015582">
    <property type="entry name" value="Cit_lyase_B"/>
    <property type="match status" value="1"/>
</dbReference>
<proteinExistence type="inferred from homology"/>
<dbReference type="SUPFAM" id="SSF51621">
    <property type="entry name" value="Phosphoenolpyruvate/pyruvate domain"/>
    <property type="match status" value="1"/>
</dbReference>
<evidence type="ECO:0000256" key="6">
    <source>
        <dbReference type="PIRSR" id="PIRSR015582-2"/>
    </source>
</evidence>
<dbReference type="InterPro" id="IPR015813">
    <property type="entry name" value="Pyrv/PenolPyrv_kinase-like_dom"/>
</dbReference>
<dbReference type="OrthoDB" id="9800547at2"/>
<evidence type="ECO:0000313" key="8">
    <source>
        <dbReference type="EMBL" id="TPG57786.1"/>
    </source>
</evidence>
<sequence length="289" mass="30678">MNDRAWRLRRSLILTPGHRGERLAKAATLAADSLAFDLEDGVPPDRKPEARRVVAEALRGLDFGRRERVVRVNAIGTPEFEEDLAALPLDRLDAIMVPKVEAAEQLHRLDARLDALPGGRGTGVIVMLETPRGVLNAMVIAEASRRCLALFFGPGDYTLQTGGAISPAGLAMPRAVIAAAAGAAGVQALDAPFMGLRDTAGTRDDALLARELGFSGKVVFHPDQIAVVNDVFTPDAAAVAHAERYVAAFEAASARGENVAYVNGEFVAMDLVPRMRRILATARAAAEAG</sequence>
<dbReference type="Pfam" id="PF03328">
    <property type="entry name" value="HpcH_HpaI"/>
    <property type="match status" value="1"/>
</dbReference>